<reference evidence="1 2" key="1">
    <citation type="journal article" date="2017" name="Nat. Commun.">
        <title>Genome assembly with in vitro proximity ligation data and whole-genome triplication in lettuce.</title>
        <authorList>
            <person name="Reyes-Chin-Wo S."/>
            <person name="Wang Z."/>
            <person name="Yang X."/>
            <person name="Kozik A."/>
            <person name="Arikit S."/>
            <person name="Song C."/>
            <person name="Xia L."/>
            <person name="Froenicke L."/>
            <person name="Lavelle D.O."/>
            <person name="Truco M.J."/>
            <person name="Xia R."/>
            <person name="Zhu S."/>
            <person name="Xu C."/>
            <person name="Xu H."/>
            <person name="Xu X."/>
            <person name="Cox K."/>
            <person name="Korf I."/>
            <person name="Meyers B.C."/>
            <person name="Michelmore R.W."/>
        </authorList>
    </citation>
    <scope>NUCLEOTIDE SEQUENCE [LARGE SCALE GENOMIC DNA]</scope>
    <source>
        <strain evidence="2">cv. Salinas</strain>
        <tissue evidence="1">Seedlings</tissue>
    </source>
</reference>
<evidence type="ECO:0000313" key="1">
    <source>
        <dbReference type="EMBL" id="KAJ0194123.1"/>
    </source>
</evidence>
<sequence>MNSLRYLMDQPNLNTRQRRWPDVVNGCDYEILYHMGKAHMVADSWTRRVIITEKRRLDYTLRLADFQISEQFEDVWTWEGRKGIGKGRCEASS</sequence>
<dbReference type="Proteomes" id="UP000235145">
    <property type="component" value="Unassembled WGS sequence"/>
</dbReference>
<evidence type="ECO:0000313" key="2">
    <source>
        <dbReference type="Proteomes" id="UP000235145"/>
    </source>
</evidence>
<comment type="caution">
    <text evidence="1">The sequence shown here is derived from an EMBL/GenBank/DDBJ whole genome shotgun (WGS) entry which is preliminary data.</text>
</comment>
<keyword evidence="2" id="KW-1185">Reference proteome</keyword>
<gene>
    <name evidence="1" type="ORF">LSAT_V11C800419330</name>
</gene>
<protein>
    <submittedName>
        <fullName evidence="1">Uncharacterized protein</fullName>
    </submittedName>
</protein>
<organism evidence="1 2">
    <name type="scientific">Lactuca sativa</name>
    <name type="common">Garden lettuce</name>
    <dbReference type="NCBI Taxonomy" id="4236"/>
    <lineage>
        <taxon>Eukaryota</taxon>
        <taxon>Viridiplantae</taxon>
        <taxon>Streptophyta</taxon>
        <taxon>Embryophyta</taxon>
        <taxon>Tracheophyta</taxon>
        <taxon>Spermatophyta</taxon>
        <taxon>Magnoliopsida</taxon>
        <taxon>eudicotyledons</taxon>
        <taxon>Gunneridae</taxon>
        <taxon>Pentapetalae</taxon>
        <taxon>asterids</taxon>
        <taxon>campanulids</taxon>
        <taxon>Asterales</taxon>
        <taxon>Asteraceae</taxon>
        <taxon>Cichorioideae</taxon>
        <taxon>Cichorieae</taxon>
        <taxon>Lactucinae</taxon>
        <taxon>Lactuca</taxon>
    </lineage>
</organism>
<dbReference type="EMBL" id="NBSK02000008">
    <property type="protein sequence ID" value="KAJ0194123.1"/>
    <property type="molecule type" value="Genomic_DNA"/>
</dbReference>
<accession>A0A9R1UWI1</accession>
<proteinExistence type="predicted"/>
<name>A0A9R1UWI1_LACSA</name>
<dbReference type="AlphaFoldDB" id="A0A9R1UWI1"/>